<organism evidence="2 3">
    <name type="scientific">Priestia megaterium</name>
    <name type="common">Bacillus megaterium</name>
    <dbReference type="NCBI Taxonomy" id="1404"/>
    <lineage>
        <taxon>Bacteria</taxon>
        <taxon>Bacillati</taxon>
        <taxon>Bacillota</taxon>
        <taxon>Bacilli</taxon>
        <taxon>Bacillales</taxon>
        <taxon>Bacillaceae</taxon>
        <taxon>Priestia</taxon>
    </lineage>
</organism>
<gene>
    <name evidence="1" type="ORF">CIB87_28305</name>
    <name evidence="2" type="ORF">CIB87_28395</name>
</gene>
<proteinExistence type="predicted"/>
<geneLocation type="plasmid" evidence="2 3">
    <name>p1</name>
</geneLocation>
<evidence type="ECO:0000313" key="2">
    <source>
        <dbReference type="EMBL" id="AXI32871.1"/>
    </source>
</evidence>
<dbReference type="EMBL" id="CP022675">
    <property type="protein sequence ID" value="AXI32871.1"/>
    <property type="molecule type" value="Genomic_DNA"/>
</dbReference>
<name>A0AA86IFH8_PRIMG</name>
<keyword evidence="2" id="KW-0614">Plasmid</keyword>
<dbReference type="AlphaFoldDB" id="A0AA86IFH8"/>
<dbReference type="EMBL" id="CP022675">
    <property type="protein sequence ID" value="AXI32853.1"/>
    <property type="molecule type" value="Genomic_DNA"/>
</dbReference>
<reference evidence="2 3" key="1">
    <citation type="submission" date="2017-07" db="EMBL/GenBank/DDBJ databases">
        <title>Isolation and development of strain Bacillus megaterium SR7 for enhanced growth and metabolite production under supercritical carbon dioxide.</title>
        <authorList>
            <person name="Freedman A.J.E."/>
            <person name="Peet K.C."/>
            <person name="Boock J.T."/>
            <person name="Penn K."/>
            <person name="Prather K.L.J."/>
            <person name="Thompson J.R."/>
        </authorList>
    </citation>
    <scope>NUCLEOTIDE SEQUENCE [LARGE SCALE GENOMIC DNA]</scope>
    <source>
        <strain evidence="2 3">SR7</strain>
        <plasmid evidence="2 3">p1</plasmid>
    </source>
</reference>
<dbReference type="Proteomes" id="UP000253834">
    <property type="component" value="Plasmid p1"/>
</dbReference>
<evidence type="ECO:0000313" key="1">
    <source>
        <dbReference type="EMBL" id="AXI32853.1"/>
    </source>
</evidence>
<sequence>MPIVLIYGGAIDGSMKSIISGINPSVGSLYDRLQVAQFDNIFNVLPLYGVSALRDVVTTSGNGSVTNNGDGYVLTTTSANDSASFFPDR</sequence>
<accession>A0AA86IFH8</accession>
<protein>
    <submittedName>
        <fullName evidence="2">Uncharacterized protein</fullName>
    </submittedName>
</protein>
<dbReference type="RefSeq" id="WP_114897469.1">
    <property type="nucleotide sequence ID" value="NZ_CP022675.1"/>
</dbReference>
<evidence type="ECO:0000313" key="3">
    <source>
        <dbReference type="Proteomes" id="UP000253834"/>
    </source>
</evidence>